<proteinExistence type="predicted"/>
<evidence type="ECO:0000256" key="1">
    <source>
        <dbReference type="SAM" id="MobiDB-lite"/>
    </source>
</evidence>
<evidence type="ECO:0000313" key="3">
    <source>
        <dbReference type="Proteomes" id="UP000664132"/>
    </source>
</evidence>
<sequence length="220" mass="25057">MTEAQLEMWRSALIEDTIDYLEDHEDYVVITIERKTGDIIQQYDLDVRSIVPELEGLTVKPGDEVNRSNEQSSRGDSPHTDPEFKDLDAISDPGSDGESWMTYSDTRSELSSHEMQEGGRLYRDVEEQHVEIGTGSRIHERKLRGTHKLVMPNISMIPGDKRQEVVRIEIEQEGGDQVKERRGQFRGIGMTDGLALAATANAILLACMWIAENWERVEQR</sequence>
<keyword evidence="3" id="KW-1185">Reference proteome</keyword>
<accession>A0A8H7T6L9</accession>
<dbReference type="Proteomes" id="UP000664132">
    <property type="component" value="Unassembled WGS sequence"/>
</dbReference>
<evidence type="ECO:0000313" key="2">
    <source>
        <dbReference type="EMBL" id="KAG4414399.1"/>
    </source>
</evidence>
<dbReference type="OrthoDB" id="3562825at2759"/>
<organism evidence="2 3">
    <name type="scientific">Cadophora malorum</name>
    <dbReference type="NCBI Taxonomy" id="108018"/>
    <lineage>
        <taxon>Eukaryota</taxon>
        <taxon>Fungi</taxon>
        <taxon>Dikarya</taxon>
        <taxon>Ascomycota</taxon>
        <taxon>Pezizomycotina</taxon>
        <taxon>Leotiomycetes</taxon>
        <taxon>Helotiales</taxon>
        <taxon>Ploettnerulaceae</taxon>
        <taxon>Cadophora</taxon>
    </lineage>
</organism>
<dbReference type="EMBL" id="JAFJYH010000266">
    <property type="protein sequence ID" value="KAG4414399.1"/>
    <property type="molecule type" value="Genomic_DNA"/>
</dbReference>
<protein>
    <submittedName>
        <fullName evidence="2">Uncharacterized protein</fullName>
    </submittedName>
</protein>
<dbReference type="AlphaFoldDB" id="A0A8H7T6L9"/>
<gene>
    <name evidence="2" type="ORF">IFR04_012462</name>
</gene>
<feature type="compositionally biased region" description="Basic and acidic residues" evidence="1">
    <location>
        <begin position="76"/>
        <end position="88"/>
    </location>
</feature>
<reference evidence="2" key="1">
    <citation type="submission" date="2021-02" db="EMBL/GenBank/DDBJ databases">
        <title>Genome sequence Cadophora malorum strain M34.</title>
        <authorList>
            <person name="Stefanovic E."/>
            <person name="Vu D."/>
            <person name="Scully C."/>
            <person name="Dijksterhuis J."/>
            <person name="Roader J."/>
            <person name="Houbraken J."/>
        </authorList>
    </citation>
    <scope>NUCLEOTIDE SEQUENCE</scope>
    <source>
        <strain evidence="2">M34</strain>
    </source>
</reference>
<feature type="compositionally biased region" description="Basic and acidic residues" evidence="1">
    <location>
        <begin position="106"/>
        <end position="118"/>
    </location>
</feature>
<name>A0A8H7T6L9_9HELO</name>
<comment type="caution">
    <text evidence="2">The sequence shown here is derived from an EMBL/GenBank/DDBJ whole genome shotgun (WGS) entry which is preliminary data.</text>
</comment>
<feature type="region of interest" description="Disordered" evidence="1">
    <location>
        <begin position="59"/>
        <end position="118"/>
    </location>
</feature>